<proteinExistence type="predicted"/>
<keyword evidence="2" id="KW-1185">Reference proteome</keyword>
<comment type="caution">
    <text evidence="1">The sequence shown here is derived from an EMBL/GenBank/DDBJ whole genome shotgun (WGS) entry which is preliminary data.</text>
</comment>
<dbReference type="EMBL" id="AABL01000396">
    <property type="protein sequence ID" value="EAA20821.1"/>
    <property type="molecule type" value="Genomic_DNA"/>
</dbReference>
<evidence type="ECO:0000313" key="2">
    <source>
        <dbReference type="Proteomes" id="UP000008553"/>
    </source>
</evidence>
<dbReference type="AlphaFoldDB" id="Q7RPH5"/>
<accession>Q7RPH5</accession>
<reference evidence="1 2" key="1">
    <citation type="journal article" date="2002" name="Nature">
        <title>Genome sequence and comparative analysis of the model rodent malaria parasite Plasmodium yoelii yoelii.</title>
        <authorList>
            <person name="Carlton J.M."/>
            <person name="Angiuoli S.V."/>
            <person name="Suh B.B."/>
            <person name="Kooij T.W."/>
            <person name="Pertea M."/>
            <person name="Silva J.C."/>
            <person name="Ermolaeva M.D."/>
            <person name="Allen J.E."/>
            <person name="Selengut J.D."/>
            <person name="Koo H.L."/>
            <person name="Peterson J.D."/>
            <person name="Pop M."/>
            <person name="Kosack D.S."/>
            <person name="Shumway M.F."/>
            <person name="Bidwell S.L."/>
            <person name="Shallom S.J."/>
            <person name="van Aken S.E."/>
            <person name="Riedmuller S.B."/>
            <person name="Feldblyum T.V."/>
            <person name="Cho J.K."/>
            <person name="Quackenbush J."/>
            <person name="Sedegah M."/>
            <person name="Shoaibi A."/>
            <person name="Cummings L.M."/>
            <person name="Florens L."/>
            <person name="Yates J.R."/>
            <person name="Raine J.D."/>
            <person name="Sinden R.E."/>
            <person name="Harris M.A."/>
            <person name="Cunningham D.A."/>
            <person name="Preiser P.R."/>
            <person name="Bergman L.W."/>
            <person name="Vaidya A.B."/>
            <person name="van Lin L.H."/>
            <person name="Janse C.J."/>
            <person name="Waters A.P."/>
            <person name="Smith H.O."/>
            <person name="White O.R."/>
            <person name="Salzberg S.L."/>
            <person name="Venter J.C."/>
            <person name="Fraser C.M."/>
            <person name="Hoffman S.L."/>
            <person name="Gardner M.J."/>
            <person name="Carucci D.J."/>
        </authorList>
    </citation>
    <scope>NUCLEOTIDE SEQUENCE [LARGE SCALE GENOMIC DNA]</scope>
    <source>
        <strain evidence="1 2">17XNL</strain>
    </source>
</reference>
<organism evidence="1 2">
    <name type="scientific">Plasmodium yoelii yoelii</name>
    <dbReference type="NCBI Taxonomy" id="73239"/>
    <lineage>
        <taxon>Eukaryota</taxon>
        <taxon>Sar</taxon>
        <taxon>Alveolata</taxon>
        <taxon>Apicomplexa</taxon>
        <taxon>Aconoidasida</taxon>
        <taxon>Haemosporida</taxon>
        <taxon>Plasmodiidae</taxon>
        <taxon>Plasmodium</taxon>
        <taxon>Plasmodium (Vinckeia)</taxon>
    </lineage>
</organism>
<dbReference type="PaxDb" id="73239-Q7RPH5"/>
<feature type="non-terminal residue" evidence="1">
    <location>
        <position position="1"/>
    </location>
</feature>
<protein>
    <submittedName>
        <fullName evidence="1">Uncharacterized protein</fullName>
    </submittedName>
</protein>
<sequence>QLNYVSLLYKSKKGNFYGIKY</sequence>
<evidence type="ECO:0000313" key="1">
    <source>
        <dbReference type="EMBL" id="EAA20821.1"/>
    </source>
</evidence>
<gene>
    <name evidence="1" type="ORF">PY01484</name>
</gene>
<dbReference type="Proteomes" id="UP000008553">
    <property type="component" value="Unassembled WGS sequence"/>
</dbReference>
<dbReference type="InParanoid" id="Q7RPH5"/>
<name>Q7RPH5_PLAYO</name>